<organism evidence="2 3">
    <name type="scientific">Populus alba x Populus x berolinensis</name>
    <dbReference type="NCBI Taxonomy" id="444605"/>
    <lineage>
        <taxon>Eukaryota</taxon>
        <taxon>Viridiplantae</taxon>
        <taxon>Streptophyta</taxon>
        <taxon>Embryophyta</taxon>
        <taxon>Tracheophyta</taxon>
        <taxon>Spermatophyta</taxon>
        <taxon>Magnoliopsida</taxon>
        <taxon>eudicotyledons</taxon>
        <taxon>Gunneridae</taxon>
        <taxon>Pentapetalae</taxon>
        <taxon>rosids</taxon>
        <taxon>fabids</taxon>
        <taxon>Malpighiales</taxon>
        <taxon>Salicaceae</taxon>
        <taxon>Saliceae</taxon>
        <taxon>Populus</taxon>
    </lineage>
</organism>
<sequence>MRVPLMSDTLKSFSPRVHSFVETPSSTGYCARYCGPITTTGCSTGGYVLTAGRGLPGACPAAIITETKYYSKK</sequence>
<dbReference type="AlphaFoldDB" id="A0AAD6LL32"/>
<dbReference type="EMBL" id="JAQIZT010000016">
    <property type="protein sequence ID" value="KAJ6969058.1"/>
    <property type="molecule type" value="Genomic_DNA"/>
</dbReference>
<gene>
    <name evidence="1" type="ORF">NC653_036889</name>
    <name evidence="2" type="ORF">NC653_036900</name>
</gene>
<evidence type="ECO:0000313" key="3">
    <source>
        <dbReference type="Proteomes" id="UP001164929"/>
    </source>
</evidence>
<keyword evidence="3" id="KW-1185">Reference proteome</keyword>
<protein>
    <submittedName>
        <fullName evidence="2">Uncharacterized protein</fullName>
    </submittedName>
</protein>
<dbReference type="EMBL" id="JAQIZT010000016">
    <property type="protein sequence ID" value="KAJ6969078.1"/>
    <property type="molecule type" value="Genomic_DNA"/>
</dbReference>
<dbReference type="Proteomes" id="UP001164929">
    <property type="component" value="Chromosome 16"/>
</dbReference>
<accession>A0AAD6LL32</accession>
<reference evidence="2 3" key="1">
    <citation type="journal article" date="2023" name="Mol. Ecol. Resour.">
        <title>Chromosome-level genome assembly of a triploid poplar Populus alba 'Berolinensis'.</title>
        <authorList>
            <person name="Chen S."/>
            <person name="Yu Y."/>
            <person name="Wang X."/>
            <person name="Wang S."/>
            <person name="Zhang T."/>
            <person name="Zhou Y."/>
            <person name="He R."/>
            <person name="Meng N."/>
            <person name="Wang Y."/>
            <person name="Liu W."/>
            <person name="Liu Z."/>
            <person name="Liu J."/>
            <person name="Guo Q."/>
            <person name="Huang H."/>
            <person name="Sederoff R.R."/>
            <person name="Wang G."/>
            <person name="Qu G."/>
            <person name="Chen S."/>
        </authorList>
    </citation>
    <scope>NUCLEOTIDE SEQUENCE [LARGE SCALE GENOMIC DNA]</scope>
    <source>
        <strain evidence="2">SC-2020</strain>
    </source>
</reference>
<name>A0AAD6LL32_9ROSI</name>
<evidence type="ECO:0000313" key="1">
    <source>
        <dbReference type="EMBL" id="KAJ6969058.1"/>
    </source>
</evidence>
<proteinExistence type="predicted"/>
<evidence type="ECO:0000313" key="2">
    <source>
        <dbReference type="EMBL" id="KAJ6969078.1"/>
    </source>
</evidence>
<comment type="caution">
    <text evidence="2">The sequence shown here is derived from an EMBL/GenBank/DDBJ whole genome shotgun (WGS) entry which is preliminary data.</text>
</comment>